<evidence type="ECO:0000256" key="3">
    <source>
        <dbReference type="ARBA" id="ARBA00023115"/>
    </source>
</evidence>
<keyword evidence="5" id="KW-1133">Transmembrane helix</keyword>
<feature type="active site" description="Proton acceptor" evidence="4">
    <location>
        <position position="354"/>
    </location>
</feature>
<organism evidence="7">
    <name type="scientific">uncultured Desulfobacterium sp</name>
    <dbReference type="NCBI Taxonomy" id="201089"/>
    <lineage>
        <taxon>Bacteria</taxon>
        <taxon>Pseudomonadati</taxon>
        <taxon>Thermodesulfobacteriota</taxon>
        <taxon>Desulfobacteria</taxon>
        <taxon>Desulfobacterales</taxon>
        <taxon>Desulfobacteriaceae</taxon>
        <taxon>Desulfobacterium</taxon>
        <taxon>environmental samples</taxon>
    </lineage>
</organism>
<keyword evidence="5" id="KW-0472">Membrane</keyword>
<keyword evidence="5" id="KW-0812">Transmembrane</keyword>
<accession>A0A445MZR8</accession>
<feature type="transmembrane region" description="Helical" evidence="5">
    <location>
        <begin position="195"/>
        <end position="211"/>
    </location>
</feature>
<dbReference type="InterPro" id="IPR029063">
    <property type="entry name" value="SAM-dependent_MTases_sf"/>
</dbReference>
<dbReference type="PANTHER" id="PTHR43317:SF1">
    <property type="entry name" value="THERMOSPERMINE SYNTHASE ACAULIS5"/>
    <property type="match status" value="1"/>
</dbReference>
<proteinExistence type="inferred from homology"/>
<dbReference type="AlphaFoldDB" id="A0A445MZR8"/>
<dbReference type="Pfam" id="PF01564">
    <property type="entry name" value="Spermine_synth"/>
    <property type="match status" value="1"/>
</dbReference>
<evidence type="ECO:0000256" key="5">
    <source>
        <dbReference type="SAM" id="Phobius"/>
    </source>
</evidence>
<feature type="transmembrane region" description="Helical" evidence="5">
    <location>
        <begin position="149"/>
        <end position="167"/>
    </location>
</feature>
<feature type="transmembrane region" description="Helical" evidence="5">
    <location>
        <begin position="677"/>
        <end position="695"/>
    </location>
</feature>
<feature type="transmembrane region" description="Helical" evidence="5">
    <location>
        <begin position="586"/>
        <end position="604"/>
    </location>
</feature>
<dbReference type="InterPro" id="IPR030374">
    <property type="entry name" value="PABS"/>
</dbReference>
<dbReference type="GO" id="GO:0006596">
    <property type="term" value="P:polyamine biosynthetic process"/>
    <property type="evidence" value="ECO:0007669"/>
    <property type="project" value="UniProtKB-UniRule"/>
</dbReference>
<sequence>MDQRRLLIFSIISTGVTSVATQLVTIREFLTQFHGNEITISLVLFCWLLLTGIGSLAARWFRQSSIKVYPILVLTIAILPILQLLAIRGFKEAFFTHGVSPGFYQIFFYILITITPYCLLTGFILPYAQKVIIASGHEFESGTLYLTDTIGDILAGALFSFVLVYLLKPFSTIAVTSTPLILSALALLFYSRKRALLPAVFLLTLLFYYFSTNSRFEISSIAPQYGRIEQYIESPFGRIVVTKEGDQQTLWESGVPLYSGSNIIKSEEKIHYALSQFNRVEDVLLVSGGLGDTMTEVNKYRPISVDYVELDPKLTKAAEDIGIIKKRQGLNIINTDGRSYLKDTHKKYDAIILDLPEPDTFQINRFYTAEFFLLAKKALKKEGLILFSMGYNPDYLSDIWRKKFSTIYSTVSLHFRNILVLPGEEAYFLCSDRNLETDIPSLLAKKSISTSYVEGYFYGNVTAERIKRLKDCLDLSAPVNTDFDPGLISIVLRHWFMEYGASPNYFFLAVLILTITYLMFIRREEYVLFSTGLSVMGIEMLVVFAFQVVYGYIYLKIGAIVTAFLLGLLPGAIIGNRITDISKTKLIASELSVLLLLILFYLWAAFFRTGLHPVFYLIYSFFFSLVCGFQFPVAAGMIGEAKSPAAGCLAADLVGASVGTLATGTILIPIFGIKVAVISLIIIKMSSAIIASVSGKNR</sequence>
<feature type="transmembrane region" description="Helical" evidence="5">
    <location>
        <begin position="38"/>
        <end position="61"/>
    </location>
</feature>
<feature type="transmembrane region" description="Helical" evidence="5">
    <location>
        <begin position="527"/>
        <end position="546"/>
    </location>
</feature>
<feature type="transmembrane region" description="Helical" evidence="5">
    <location>
        <begin position="503"/>
        <end position="520"/>
    </location>
</feature>
<evidence type="ECO:0000256" key="1">
    <source>
        <dbReference type="ARBA" id="ARBA00007867"/>
    </source>
</evidence>
<dbReference type="CDD" id="cd02440">
    <property type="entry name" value="AdoMet_MTases"/>
    <property type="match status" value="1"/>
</dbReference>
<feature type="domain" description="PABS" evidence="6">
    <location>
        <begin position="199"/>
        <end position="432"/>
    </location>
</feature>
<feature type="transmembrane region" description="Helical" evidence="5">
    <location>
        <begin position="616"/>
        <end position="638"/>
    </location>
</feature>
<evidence type="ECO:0000259" key="6">
    <source>
        <dbReference type="PROSITE" id="PS51006"/>
    </source>
</evidence>
<evidence type="ECO:0000313" key="7">
    <source>
        <dbReference type="EMBL" id="SPD74841.1"/>
    </source>
</evidence>
<dbReference type="Gene3D" id="3.40.50.150">
    <property type="entry name" value="Vaccinia Virus protein VP39"/>
    <property type="match status" value="1"/>
</dbReference>
<gene>
    <name evidence="7" type="ORF">PITCH_A350050</name>
</gene>
<feature type="transmembrane region" description="Helical" evidence="5">
    <location>
        <begin position="650"/>
        <end position="671"/>
    </location>
</feature>
<dbReference type="PROSITE" id="PS51006">
    <property type="entry name" value="PABS_2"/>
    <property type="match status" value="1"/>
</dbReference>
<comment type="similarity">
    <text evidence="1">Belongs to the spermidine/spermine synthase family.</text>
</comment>
<feature type="transmembrane region" description="Helical" evidence="5">
    <location>
        <begin position="106"/>
        <end position="128"/>
    </location>
</feature>
<protein>
    <submittedName>
        <fullName evidence="7">Spermine/spermidine synthase</fullName>
    </submittedName>
</protein>
<feature type="transmembrane region" description="Helical" evidence="5">
    <location>
        <begin position="68"/>
        <end position="86"/>
    </location>
</feature>
<keyword evidence="3 4" id="KW-0620">Polyamine biosynthesis</keyword>
<evidence type="ECO:0000256" key="2">
    <source>
        <dbReference type="ARBA" id="ARBA00022679"/>
    </source>
</evidence>
<feature type="transmembrane region" description="Helical" evidence="5">
    <location>
        <begin position="552"/>
        <end position="574"/>
    </location>
</feature>
<dbReference type="PANTHER" id="PTHR43317">
    <property type="entry name" value="THERMOSPERMINE SYNTHASE ACAULIS5"/>
    <property type="match status" value="1"/>
</dbReference>
<dbReference type="EMBL" id="OJIN01000176">
    <property type="protein sequence ID" value="SPD74841.1"/>
    <property type="molecule type" value="Genomic_DNA"/>
</dbReference>
<reference evidence="7" key="1">
    <citation type="submission" date="2018-01" db="EMBL/GenBank/DDBJ databases">
        <authorList>
            <person name="Regsiter A."/>
            <person name="William W."/>
        </authorList>
    </citation>
    <scope>NUCLEOTIDE SEQUENCE</scope>
    <source>
        <strain evidence="7">TRIP AH-1</strain>
    </source>
</reference>
<feature type="transmembrane region" description="Helical" evidence="5">
    <location>
        <begin position="173"/>
        <end position="190"/>
    </location>
</feature>
<evidence type="ECO:0000256" key="4">
    <source>
        <dbReference type="PROSITE-ProRule" id="PRU00354"/>
    </source>
</evidence>
<name>A0A445MZR8_9BACT</name>
<dbReference type="GO" id="GO:0016740">
    <property type="term" value="F:transferase activity"/>
    <property type="evidence" value="ECO:0007669"/>
    <property type="project" value="UniProtKB-UniRule"/>
</dbReference>
<dbReference type="SUPFAM" id="SSF53335">
    <property type="entry name" value="S-adenosyl-L-methionine-dependent methyltransferases"/>
    <property type="match status" value="1"/>
</dbReference>
<keyword evidence="2 4" id="KW-0808">Transferase</keyword>